<keyword evidence="4 6" id="KW-0689">Ribosomal protein</keyword>
<keyword evidence="3 6" id="KW-0694">RNA-binding</keyword>
<protein>
    <recommendedName>
        <fullName evidence="6">Large ribosomal subunit protein uL23</fullName>
    </recommendedName>
</protein>
<dbReference type="RefSeq" id="WP_206291177.1">
    <property type="nucleotide sequence ID" value="NZ_CP063458.1"/>
</dbReference>
<dbReference type="Pfam" id="PF00276">
    <property type="entry name" value="Ribosomal_L23"/>
    <property type="match status" value="1"/>
</dbReference>
<dbReference type="SUPFAM" id="SSF54189">
    <property type="entry name" value="Ribosomal proteins S24e, L23 and L15e"/>
    <property type="match status" value="1"/>
</dbReference>
<dbReference type="InterPro" id="IPR013025">
    <property type="entry name" value="Ribosomal_uL23-like"/>
</dbReference>
<dbReference type="Proteomes" id="UP000593765">
    <property type="component" value="Chromosome"/>
</dbReference>
<dbReference type="HAMAP" id="MF_01369_B">
    <property type="entry name" value="Ribosomal_uL23_B"/>
    <property type="match status" value="1"/>
</dbReference>
<evidence type="ECO:0000256" key="6">
    <source>
        <dbReference type="HAMAP-Rule" id="MF_01369"/>
    </source>
</evidence>
<reference evidence="7 8" key="1">
    <citation type="submission" date="2020-10" db="EMBL/GenBank/DDBJ databases">
        <title>Wide distribution of Phycisphaera-like planctomycetes from WD2101 soil group in peatlands and genome analysis of the first cultivated representative.</title>
        <authorList>
            <person name="Dedysh S.N."/>
            <person name="Beletsky A.V."/>
            <person name="Ivanova A."/>
            <person name="Kulichevskaya I.S."/>
            <person name="Suzina N.E."/>
            <person name="Philippov D.A."/>
            <person name="Rakitin A.L."/>
            <person name="Mardanov A.V."/>
            <person name="Ravin N.V."/>
        </authorList>
    </citation>
    <scope>NUCLEOTIDE SEQUENCE [LARGE SCALE GENOMIC DNA]</scope>
    <source>
        <strain evidence="7 8">M1803</strain>
    </source>
</reference>
<comment type="subunit">
    <text evidence="6">Part of the 50S ribosomal subunit. Contacts protein L29, and trigger factor when it is bound to the ribosome.</text>
</comment>
<keyword evidence="5 6" id="KW-0687">Ribonucleoprotein</keyword>
<dbReference type="NCBIfam" id="NF004363">
    <property type="entry name" value="PRK05738.2-4"/>
    <property type="match status" value="1"/>
</dbReference>
<organism evidence="7 8">
    <name type="scientific">Humisphaera borealis</name>
    <dbReference type="NCBI Taxonomy" id="2807512"/>
    <lineage>
        <taxon>Bacteria</taxon>
        <taxon>Pseudomonadati</taxon>
        <taxon>Planctomycetota</taxon>
        <taxon>Phycisphaerae</taxon>
        <taxon>Tepidisphaerales</taxon>
        <taxon>Tepidisphaeraceae</taxon>
        <taxon>Humisphaera</taxon>
    </lineage>
</organism>
<comment type="similarity">
    <text evidence="1 6">Belongs to the universal ribosomal protein uL23 family.</text>
</comment>
<name>A0A7M2WSE9_9BACT</name>
<dbReference type="Gene3D" id="3.30.70.330">
    <property type="match status" value="1"/>
</dbReference>
<dbReference type="PANTHER" id="PTHR11620">
    <property type="entry name" value="60S RIBOSOMAL PROTEIN L23A"/>
    <property type="match status" value="1"/>
</dbReference>
<accession>A0A7M2WSE9</accession>
<evidence type="ECO:0000256" key="3">
    <source>
        <dbReference type="ARBA" id="ARBA00022884"/>
    </source>
</evidence>
<keyword evidence="8" id="KW-1185">Reference proteome</keyword>
<dbReference type="InterPro" id="IPR012678">
    <property type="entry name" value="Ribosomal_uL23/eL15/eS24_sf"/>
</dbReference>
<dbReference type="GO" id="GO:0019843">
    <property type="term" value="F:rRNA binding"/>
    <property type="evidence" value="ECO:0007669"/>
    <property type="project" value="UniProtKB-UniRule"/>
</dbReference>
<dbReference type="GO" id="GO:0005840">
    <property type="term" value="C:ribosome"/>
    <property type="evidence" value="ECO:0007669"/>
    <property type="project" value="UniProtKB-KW"/>
</dbReference>
<dbReference type="EMBL" id="CP063458">
    <property type="protein sequence ID" value="QOV88204.1"/>
    <property type="molecule type" value="Genomic_DNA"/>
</dbReference>
<dbReference type="InterPro" id="IPR012677">
    <property type="entry name" value="Nucleotide-bd_a/b_plait_sf"/>
</dbReference>
<dbReference type="GO" id="GO:0006412">
    <property type="term" value="P:translation"/>
    <property type="evidence" value="ECO:0007669"/>
    <property type="project" value="UniProtKB-UniRule"/>
</dbReference>
<keyword evidence="2 6" id="KW-0699">rRNA-binding</keyword>
<dbReference type="GO" id="GO:1990904">
    <property type="term" value="C:ribonucleoprotein complex"/>
    <property type="evidence" value="ECO:0007669"/>
    <property type="project" value="UniProtKB-KW"/>
</dbReference>
<evidence type="ECO:0000313" key="8">
    <source>
        <dbReference type="Proteomes" id="UP000593765"/>
    </source>
</evidence>
<gene>
    <name evidence="6 7" type="primary">rplW</name>
    <name evidence="7" type="ORF">IPV69_18350</name>
</gene>
<dbReference type="AlphaFoldDB" id="A0A7M2WSE9"/>
<proteinExistence type="inferred from homology"/>
<evidence type="ECO:0000256" key="5">
    <source>
        <dbReference type="ARBA" id="ARBA00023274"/>
    </source>
</evidence>
<evidence type="ECO:0000313" key="7">
    <source>
        <dbReference type="EMBL" id="QOV88204.1"/>
    </source>
</evidence>
<evidence type="ECO:0000256" key="1">
    <source>
        <dbReference type="ARBA" id="ARBA00006700"/>
    </source>
</evidence>
<dbReference type="GO" id="GO:0003735">
    <property type="term" value="F:structural constituent of ribosome"/>
    <property type="evidence" value="ECO:0007669"/>
    <property type="project" value="InterPro"/>
</dbReference>
<dbReference type="KEGG" id="hbs:IPV69_18350"/>
<dbReference type="FunFam" id="3.30.70.330:FF:000001">
    <property type="entry name" value="50S ribosomal protein L23"/>
    <property type="match status" value="1"/>
</dbReference>
<sequence>MEHTRIIIRPLVTEKSTHQQATRNVYSFEVDKRADKTQIKQAVEKLYDVKVVDVRTMTRKGKSRRTKVGFVEGSNWKRALVVLDENSRIELF</sequence>
<evidence type="ECO:0000256" key="4">
    <source>
        <dbReference type="ARBA" id="ARBA00022980"/>
    </source>
</evidence>
<evidence type="ECO:0000256" key="2">
    <source>
        <dbReference type="ARBA" id="ARBA00022730"/>
    </source>
</evidence>
<comment type="function">
    <text evidence="6">One of the early assembly proteins it binds 23S rRNA. One of the proteins that surrounds the polypeptide exit tunnel on the outside of the ribosome. Forms the main docking site for trigger factor binding to the ribosome.</text>
</comment>